<reference evidence="3" key="2">
    <citation type="submission" date="2011-02" db="EMBL/GenBank/DDBJ databases">
        <title>The complete genome of Pedobacter saltans DSM 12145.</title>
        <authorList>
            <consortium name="US DOE Joint Genome Institute (JGI-PGF)"/>
            <person name="Lucas S."/>
            <person name="Copeland A."/>
            <person name="Lapidus A."/>
            <person name="Bruce D."/>
            <person name="Goodwin L."/>
            <person name="Pitluck S."/>
            <person name="Kyrpides N."/>
            <person name="Mavromatis K."/>
            <person name="Pagani I."/>
            <person name="Ivanova N."/>
            <person name="Ovchinnikova G."/>
            <person name="Lu M."/>
            <person name="Detter J.C."/>
            <person name="Han C."/>
            <person name="Land M."/>
            <person name="Hauser L."/>
            <person name="Markowitz V."/>
            <person name="Cheng J.-F."/>
            <person name="Hugenholtz P."/>
            <person name="Woyke T."/>
            <person name="Wu D."/>
            <person name="Tindall B."/>
            <person name="Pomrenke H.G."/>
            <person name="Brambilla E."/>
            <person name="Klenk H.-P."/>
            <person name="Eisen J.A."/>
        </authorList>
    </citation>
    <scope>NUCLEOTIDE SEQUENCE [LARGE SCALE GENOMIC DNA]</scope>
    <source>
        <strain evidence="3">ATCC 51119 / DSM 12145 / JCM 21818 / LMG 10337 / NBRC 100064 / NCIMB 13643</strain>
    </source>
</reference>
<gene>
    <name evidence="2" type="ordered locus">Pedsa_1224</name>
</gene>
<protein>
    <recommendedName>
        <fullName evidence="4">DUF4249 domain-containing protein</fullName>
    </recommendedName>
</protein>
<proteinExistence type="predicted"/>
<name>F0SD35_PSESL</name>
<keyword evidence="1" id="KW-0732">Signal</keyword>
<dbReference type="OrthoDB" id="637707at2"/>
<evidence type="ECO:0000313" key="3">
    <source>
        <dbReference type="Proteomes" id="UP000000310"/>
    </source>
</evidence>
<dbReference type="EMBL" id="CP002545">
    <property type="protein sequence ID" value="ADY51792.1"/>
    <property type="molecule type" value="Genomic_DNA"/>
</dbReference>
<feature type="signal peptide" evidence="1">
    <location>
        <begin position="1"/>
        <end position="21"/>
    </location>
</feature>
<accession>F0SD35</accession>
<feature type="chain" id="PRO_5003258386" description="DUF4249 domain-containing protein" evidence="1">
    <location>
        <begin position="22"/>
        <end position="272"/>
    </location>
</feature>
<dbReference type="RefSeq" id="WP_013632291.1">
    <property type="nucleotide sequence ID" value="NC_015177.1"/>
</dbReference>
<dbReference type="InterPro" id="IPR025345">
    <property type="entry name" value="DUF4249"/>
</dbReference>
<dbReference type="STRING" id="762903.Pedsa_1224"/>
<dbReference type="eggNOG" id="ENOG5032VGS">
    <property type="taxonomic scope" value="Bacteria"/>
</dbReference>
<dbReference type="AlphaFoldDB" id="F0SD35"/>
<organism evidence="2 3">
    <name type="scientific">Pseudopedobacter saltans (strain ATCC 51119 / DSM 12145 / JCM 21818 / CCUG 39354 / LMG 10337 / NBRC 100064 / NCIMB 13643)</name>
    <name type="common">Pedobacter saltans</name>
    <dbReference type="NCBI Taxonomy" id="762903"/>
    <lineage>
        <taxon>Bacteria</taxon>
        <taxon>Pseudomonadati</taxon>
        <taxon>Bacteroidota</taxon>
        <taxon>Sphingobacteriia</taxon>
        <taxon>Sphingobacteriales</taxon>
        <taxon>Sphingobacteriaceae</taxon>
        <taxon>Pseudopedobacter</taxon>
    </lineage>
</organism>
<dbReference type="PROSITE" id="PS51257">
    <property type="entry name" value="PROKAR_LIPOPROTEIN"/>
    <property type="match status" value="1"/>
</dbReference>
<evidence type="ECO:0000256" key="1">
    <source>
        <dbReference type="SAM" id="SignalP"/>
    </source>
</evidence>
<evidence type="ECO:0008006" key="4">
    <source>
        <dbReference type="Google" id="ProtNLM"/>
    </source>
</evidence>
<dbReference type="Proteomes" id="UP000000310">
    <property type="component" value="Chromosome"/>
</dbReference>
<dbReference type="HOGENOM" id="CLU_079066_1_0_10"/>
<sequence>MKNKSAILNIFLGLFIATAFSSCEEIIDVDLKTNEPKIVIEANVTNENVKQVVKITETVPFKADNVLKNLSGAVVSVQEEGGAFYTFSETKPGNYESSAAFAGKEGKTYVLTVEAGGKTYTSRSIMPKKVGLDSLSITELKVFDETAKFLKLHYQDPEEKGNSYRFVVKNNGVLYKGFFVDNDKFNNGKYVHNTVYVDEPKIEEGNEIEVEFQNITPEIYKYFYSLAQITGAGGPPVAASNPVSNIKNGALGYFSTHTTQKTVFQVTKAKQD</sequence>
<evidence type="ECO:0000313" key="2">
    <source>
        <dbReference type="EMBL" id="ADY51792.1"/>
    </source>
</evidence>
<reference evidence="2 3" key="1">
    <citation type="journal article" date="2011" name="Stand. Genomic Sci.">
        <title>Complete genome sequence of the gliding, heparinolytic Pedobacter saltans type strain (113).</title>
        <authorList>
            <person name="Liolios K."/>
            <person name="Sikorski J."/>
            <person name="Lu M."/>
            <person name="Nolan M."/>
            <person name="Lapidus A."/>
            <person name="Lucas S."/>
            <person name="Hammon N."/>
            <person name="Deshpande S."/>
            <person name="Cheng J.F."/>
            <person name="Tapia R."/>
            <person name="Han C."/>
            <person name="Goodwin L."/>
            <person name="Pitluck S."/>
            <person name="Huntemann M."/>
            <person name="Ivanova N."/>
            <person name="Pagani I."/>
            <person name="Mavromatis K."/>
            <person name="Ovchinikova G."/>
            <person name="Pati A."/>
            <person name="Chen A."/>
            <person name="Palaniappan K."/>
            <person name="Land M."/>
            <person name="Hauser L."/>
            <person name="Brambilla E.M."/>
            <person name="Kotsyurbenko O."/>
            <person name="Rohde M."/>
            <person name="Tindall B.J."/>
            <person name="Abt B."/>
            <person name="Goker M."/>
            <person name="Detter J.C."/>
            <person name="Woyke T."/>
            <person name="Bristow J."/>
            <person name="Eisen J.A."/>
            <person name="Markowitz V."/>
            <person name="Hugenholtz P."/>
            <person name="Klenk H.P."/>
            <person name="Kyrpides N.C."/>
        </authorList>
    </citation>
    <scope>NUCLEOTIDE SEQUENCE [LARGE SCALE GENOMIC DNA]</scope>
    <source>
        <strain evidence="3">ATCC 51119 / DSM 12145 / JCM 21818 / LMG 10337 / NBRC 100064 / NCIMB 13643</strain>
    </source>
</reference>
<keyword evidence="3" id="KW-1185">Reference proteome</keyword>
<dbReference type="KEGG" id="psn:Pedsa_1224"/>
<dbReference type="Pfam" id="PF14054">
    <property type="entry name" value="DUF4249"/>
    <property type="match status" value="1"/>
</dbReference>